<proteinExistence type="predicted"/>
<accession>A0A0F0LAV1</accession>
<dbReference type="InterPro" id="IPR036390">
    <property type="entry name" value="WH_DNA-bd_sf"/>
</dbReference>
<name>A0A0F0LAV1_9MICO</name>
<dbReference type="InterPro" id="IPR039422">
    <property type="entry name" value="MarR/SlyA-like"/>
</dbReference>
<dbReference type="Gene3D" id="1.10.10.10">
    <property type="entry name" value="Winged helix-like DNA-binding domain superfamily/Winged helix DNA-binding domain"/>
    <property type="match status" value="1"/>
</dbReference>
<evidence type="ECO:0000313" key="3">
    <source>
        <dbReference type="Proteomes" id="UP000033640"/>
    </source>
</evidence>
<dbReference type="OrthoDB" id="8635520at2"/>
<dbReference type="PRINTS" id="PR00598">
    <property type="entry name" value="HTHMARR"/>
</dbReference>
<reference evidence="2 3" key="1">
    <citation type="submission" date="2015-02" db="EMBL/GenBank/DDBJ databases">
        <title>Draft genome sequences of ten Microbacterium spp. with emphasis on heavy metal contaminated environments.</title>
        <authorList>
            <person name="Corretto E."/>
        </authorList>
    </citation>
    <scope>NUCLEOTIDE SEQUENCE [LARGE SCALE GENOMIC DNA]</scope>
    <source>
        <strain evidence="2 3">BEL4b</strain>
    </source>
</reference>
<dbReference type="PANTHER" id="PTHR33164:SF99">
    <property type="entry name" value="MARR FAMILY REGULATORY PROTEIN"/>
    <property type="match status" value="1"/>
</dbReference>
<gene>
    <name evidence="2" type="primary">mprA_2</name>
    <name evidence="2" type="ORF">RS83_01003</name>
</gene>
<dbReference type="GO" id="GO:0006950">
    <property type="term" value="P:response to stress"/>
    <property type="evidence" value="ECO:0007669"/>
    <property type="project" value="TreeGrafter"/>
</dbReference>
<dbReference type="RefSeq" id="WP_045278419.1">
    <property type="nucleotide sequence ID" value="NZ_JYIW01000020.1"/>
</dbReference>
<feature type="domain" description="HTH marR-type" evidence="1">
    <location>
        <begin position="15"/>
        <end position="151"/>
    </location>
</feature>
<dbReference type="SUPFAM" id="SSF46785">
    <property type="entry name" value="Winged helix' DNA-binding domain"/>
    <property type="match status" value="1"/>
</dbReference>
<dbReference type="PANTHER" id="PTHR33164">
    <property type="entry name" value="TRANSCRIPTIONAL REGULATOR, MARR FAMILY"/>
    <property type="match status" value="1"/>
</dbReference>
<sequence>MTQTPQHPRRLDDAEMDTWLPVIRFVQLLPQVLDRTLKDEVGLNHARYAILITLAGQGADAVTMTELAHIAGLSRSRLSHALDSLEERGWVARTSCGSDKRTLSATLTPAGREMLRAAAPVHVEQVRELVLDPLSDEEREQLRSILGKLLPGVTAAL</sequence>
<dbReference type="Pfam" id="PF12802">
    <property type="entry name" value="MarR_2"/>
    <property type="match status" value="1"/>
</dbReference>
<dbReference type="EMBL" id="JYIW01000020">
    <property type="protein sequence ID" value="KJL30253.1"/>
    <property type="molecule type" value="Genomic_DNA"/>
</dbReference>
<dbReference type="GO" id="GO:0003700">
    <property type="term" value="F:DNA-binding transcription factor activity"/>
    <property type="evidence" value="ECO:0007669"/>
    <property type="project" value="InterPro"/>
</dbReference>
<dbReference type="PROSITE" id="PS50995">
    <property type="entry name" value="HTH_MARR_2"/>
    <property type="match status" value="1"/>
</dbReference>
<dbReference type="InterPro" id="IPR036388">
    <property type="entry name" value="WH-like_DNA-bd_sf"/>
</dbReference>
<protein>
    <submittedName>
        <fullName evidence="2">Transcriptional repressor MprA</fullName>
    </submittedName>
</protein>
<dbReference type="SMART" id="SM00347">
    <property type="entry name" value="HTH_MARR"/>
    <property type="match status" value="1"/>
</dbReference>
<dbReference type="PATRIC" id="fig|82380.11.peg.1034"/>
<dbReference type="InterPro" id="IPR000835">
    <property type="entry name" value="HTH_MarR-typ"/>
</dbReference>
<dbReference type="AlphaFoldDB" id="A0A0F0LAV1"/>
<evidence type="ECO:0000313" key="2">
    <source>
        <dbReference type="EMBL" id="KJL30253.1"/>
    </source>
</evidence>
<dbReference type="Proteomes" id="UP000033640">
    <property type="component" value="Unassembled WGS sequence"/>
</dbReference>
<comment type="caution">
    <text evidence="2">The sequence shown here is derived from an EMBL/GenBank/DDBJ whole genome shotgun (WGS) entry which is preliminary data.</text>
</comment>
<organism evidence="2 3">
    <name type="scientific">Microbacterium oxydans</name>
    <dbReference type="NCBI Taxonomy" id="82380"/>
    <lineage>
        <taxon>Bacteria</taxon>
        <taxon>Bacillati</taxon>
        <taxon>Actinomycetota</taxon>
        <taxon>Actinomycetes</taxon>
        <taxon>Micrococcales</taxon>
        <taxon>Microbacteriaceae</taxon>
        <taxon>Microbacterium</taxon>
    </lineage>
</organism>
<evidence type="ECO:0000259" key="1">
    <source>
        <dbReference type="PROSITE" id="PS50995"/>
    </source>
</evidence>